<feature type="compositionally biased region" description="Basic residues" evidence="1">
    <location>
        <begin position="198"/>
        <end position="208"/>
    </location>
</feature>
<gene>
    <name evidence="3" type="primary">LOC108742437</name>
</gene>
<keyword evidence="2" id="KW-1185">Reference proteome</keyword>
<sequence length="329" mass="37899">MASSHIRFNSTSRSAVTFCLESCYWNLIEKHFCFDEEIALYTEESSGKDEKNNNLYDNLAFYDKVAIIAGRSIVTIDPLPSKTDPPTPVISQPPRRIRWWEDDVDEQNRKNEEKIVRHAQSNEELSSQNKNQESENIPQLKIEPDREKSKSSIDISTTDDKSKKENELPIISRLKPAEENLASSSNNSSRSSLDEKPKIRKKSLRERRMSRSLTLDIERALELPIIKQQSMPKFYVDSPDASRLDISGSPSSVLVSPRIRKESKAYEYDLRSVVQIENEKKKKIQQHAPIHKQMSQSKLQSIKDKLIRPQDKLKHQFSTGSLPNVVNYI</sequence>
<evidence type="ECO:0000313" key="2">
    <source>
        <dbReference type="Proteomes" id="UP000192223"/>
    </source>
</evidence>
<dbReference type="AlphaFoldDB" id="A0A1W4XAJ8"/>
<dbReference type="OrthoDB" id="6727224at2759"/>
<reference evidence="3" key="1">
    <citation type="submission" date="2025-08" db="UniProtKB">
        <authorList>
            <consortium name="RefSeq"/>
        </authorList>
    </citation>
    <scope>IDENTIFICATION</scope>
    <source>
        <tissue evidence="3">Entire body</tissue>
    </source>
</reference>
<proteinExistence type="predicted"/>
<dbReference type="InParanoid" id="A0A1W4XAJ8"/>
<feature type="compositionally biased region" description="Basic and acidic residues" evidence="1">
    <location>
        <begin position="142"/>
        <end position="151"/>
    </location>
</feature>
<evidence type="ECO:0000256" key="1">
    <source>
        <dbReference type="SAM" id="MobiDB-lite"/>
    </source>
</evidence>
<name>A0A1W4XAJ8_AGRPL</name>
<feature type="region of interest" description="Disordered" evidence="1">
    <location>
        <begin position="76"/>
        <end position="96"/>
    </location>
</feature>
<dbReference type="KEGG" id="apln:108742437"/>
<protein>
    <submittedName>
        <fullName evidence="3">Uncharacterized protein LOC108742437 isoform X1</fullName>
    </submittedName>
</protein>
<feature type="region of interest" description="Disordered" evidence="1">
    <location>
        <begin position="117"/>
        <end position="208"/>
    </location>
</feature>
<organism evidence="2 3">
    <name type="scientific">Agrilus planipennis</name>
    <name type="common">Emerald ash borer</name>
    <name type="synonym">Agrilus marcopoli</name>
    <dbReference type="NCBI Taxonomy" id="224129"/>
    <lineage>
        <taxon>Eukaryota</taxon>
        <taxon>Metazoa</taxon>
        <taxon>Ecdysozoa</taxon>
        <taxon>Arthropoda</taxon>
        <taxon>Hexapoda</taxon>
        <taxon>Insecta</taxon>
        <taxon>Pterygota</taxon>
        <taxon>Neoptera</taxon>
        <taxon>Endopterygota</taxon>
        <taxon>Coleoptera</taxon>
        <taxon>Polyphaga</taxon>
        <taxon>Elateriformia</taxon>
        <taxon>Buprestoidea</taxon>
        <taxon>Buprestidae</taxon>
        <taxon>Agrilinae</taxon>
        <taxon>Agrilus</taxon>
    </lineage>
</organism>
<dbReference type="RefSeq" id="XP_018333151.1">
    <property type="nucleotide sequence ID" value="XM_018477649.2"/>
</dbReference>
<feature type="compositionally biased region" description="Polar residues" evidence="1">
    <location>
        <begin position="122"/>
        <end position="137"/>
    </location>
</feature>
<accession>A0A1W4XAJ8</accession>
<evidence type="ECO:0000313" key="3">
    <source>
        <dbReference type="RefSeq" id="XP_018333151.1"/>
    </source>
</evidence>
<dbReference type="Proteomes" id="UP000192223">
    <property type="component" value="Unplaced"/>
</dbReference>
<dbReference type="GeneID" id="108742437"/>
<feature type="compositionally biased region" description="Basic and acidic residues" evidence="1">
    <location>
        <begin position="158"/>
        <end position="167"/>
    </location>
</feature>